<protein>
    <recommendedName>
        <fullName evidence="3">SCAN box domain-containing protein</fullName>
    </recommendedName>
</protein>
<dbReference type="Ensembl" id="ENSGEVT00005023549.1">
    <property type="protein sequence ID" value="ENSGEVP00005022411.1"/>
    <property type="gene ID" value="ENSGEVG00005015904.1"/>
</dbReference>
<sequence length="272" mass="28753">MPMPPATVLDPLYVSPETFRQRFRSLAYCAGARPRMVAQELRETCKHWLQPECRTTEELMEQVVLEQITHILPPRGRACVLHYWTTTLSAAVSRMEDVLAAEVPVGPTHGNPHSSSTGPTHGNPHPSSTAPPHRTPDPSSRGPAHGTPNPIPSSRGPAHGIPNPIPSSRGPAYGTPNPIPSSRGPSHRTPNPIRSSTGRPHRNPHPSSTGPPHGTPNASSKGPAHGAPDPGSRGPAHSTCNACPRGPAHGTPNASLGPCPYEHSLSLQGPFP</sequence>
<reference evidence="4" key="2">
    <citation type="submission" date="2025-09" db="UniProtKB">
        <authorList>
            <consortium name="Ensembl"/>
        </authorList>
    </citation>
    <scope>IDENTIFICATION</scope>
</reference>
<dbReference type="PANTHER" id="PTHR45935:SF15">
    <property type="entry name" value="SCAN BOX DOMAIN-CONTAINING PROTEIN"/>
    <property type="match status" value="1"/>
</dbReference>
<keyword evidence="5" id="KW-1185">Reference proteome</keyword>
<evidence type="ECO:0000256" key="2">
    <source>
        <dbReference type="SAM" id="MobiDB-lite"/>
    </source>
</evidence>
<dbReference type="InterPro" id="IPR003309">
    <property type="entry name" value="SCAN_dom"/>
</dbReference>
<dbReference type="Pfam" id="PF02023">
    <property type="entry name" value="SCAN"/>
    <property type="match status" value="1"/>
</dbReference>
<accession>A0A8C4Y9Z0</accession>
<dbReference type="SUPFAM" id="SSF47353">
    <property type="entry name" value="Retrovirus capsid dimerization domain-like"/>
    <property type="match status" value="1"/>
</dbReference>
<evidence type="ECO:0000313" key="4">
    <source>
        <dbReference type="Ensembl" id="ENSGEVP00005022411.1"/>
    </source>
</evidence>
<dbReference type="Gene3D" id="1.10.4020.10">
    <property type="entry name" value="DNA breaking-rejoining enzymes"/>
    <property type="match status" value="1"/>
</dbReference>
<proteinExistence type="predicted"/>
<keyword evidence="1" id="KW-0539">Nucleus</keyword>
<dbReference type="InterPro" id="IPR050916">
    <property type="entry name" value="SCAN-C2H2_zinc_finger"/>
</dbReference>
<dbReference type="Proteomes" id="UP000694390">
    <property type="component" value="Unassembled WGS sequence"/>
</dbReference>
<organism evidence="4 5">
    <name type="scientific">Gopherus evgoodei</name>
    <name type="common">Goodes thornscrub tortoise</name>
    <dbReference type="NCBI Taxonomy" id="1825980"/>
    <lineage>
        <taxon>Eukaryota</taxon>
        <taxon>Metazoa</taxon>
        <taxon>Chordata</taxon>
        <taxon>Craniata</taxon>
        <taxon>Vertebrata</taxon>
        <taxon>Euteleostomi</taxon>
        <taxon>Archelosauria</taxon>
        <taxon>Testudinata</taxon>
        <taxon>Testudines</taxon>
        <taxon>Cryptodira</taxon>
        <taxon>Durocryptodira</taxon>
        <taxon>Testudinoidea</taxon>
        <taxon>Testudinidae</taxon>
        <taxon>Gopherus</taxon>
    </lineage>
</organism>
<reference evidence="4" key="1">
    <citation type="submission" date="2025-08" db="UniProtKB">
        <authorList>
            <consortium name="Ensembl"/>
        </authorList>
    </citation>
    <scope>IDENTIFICATION</scope>
</reference>
<evidence type="ECO:0000313" key="5">
    <source>
        <dbReference type="Proteomes" id="UP000694390"/>
    </source>
</evidence>
<dbReference type="SMART" id="SM00431">
    <property type="entry name" value="SCAN"/>
    <property type="match status" value="1"/>
</dbReference>
<feature type="compositionally biased region" description="Polar residues" evidence="2">
    <location>
        <begin position="111"/>
        <end position="130"/>
    </location>
</feature>
<evidence type="ECO:0000256" key="1">
    <source>
        <dbReference type="ARBA" id="ARBA00023242"/>
    </source>
</evidence>
<feature type="domain" description="SCAN box" evidence="3">
    <location>
        <begin position="20"/>
        <end position="98"/>
    </location>
</feature>
<feature type="compositionally biased region" description="Polar residues" evidence="2">
    <location>
        <begin position="188"/>
        <end position="198"/>
    </location>
</feature>
<evidence type="ECO:0000259" key="3">
    <source>
        <dbReference type="PROSITE" id="PS50804"/>
    </source>
</evidence>
<dbReference type="PROSITE" id="PS50804">
    <property type="entry name" value="SCAN_BOX"/>
    <property type="match status" value="1"/>
</dbReference>
<dbReference type="PANTHER" id="PTHR45935">
    <property type="entry name" value="PROTEIN ZBED8-RELATED"/>
    <property type="match status" value="1"/>
</dbReference>
<dbReference type="InterPro" id="IPR038269">
    <property type="entry name" value="SCAN_sf"/>
</dbReference>
<name>A0A8C4Y9Z0_9SAUR</name>
<dbReference type="AlphaFoldDB" id="A0A8C4Y9Z0"/>
<dbReference type="GeneTree" id="ENSGT01030000234795"/>
<feature type="region of interest" description="Disordered" evidence="2">
    <location>
        <begin position="104"/>
        <end position="272"/>
    </location>
</feature>
<dbReference type="OrthoDB" id="6077919at2759"/>
<feature type="compositionally biased region" description="Polar residues" evidence="2">
    <location>
        <begin position="205"/>
        <end position="220"/>
    </location>
</feature>